<reference evidence="1 2" key="1">
    <citation type="journal article" date="2008" name="Proc. Natl. Acad. Sci. U.S.A.">
        <title>Niche adaptation and genome expansion in the chlorophyll d-producing cyanobacterium Acaryochloris marina.</title>
        <authorList>
            <person name="Swingley W.D."/>
            <person name="Chen M."/>
            <person name="Cheung P.C."/>
            <person name="Conrad A.L."/>
            <person name="Dejesa L.C."/>
            <person name="Hao J."/>
            <person name="Honchak B.M."/>
            <person name="Karbach L.E."/>
            <person name="Kurdoglu A."/>
            <person name="Lahiri S."/>
            <person name="Mastrian S.D."/>
            <person name="Miyashita H."/>
            <person name="Page L."/>
            <person name="Ramakrishna P."/>
            <person name="Satoh S."/>
            <person name="Sattley W.M."/>
            <person name="Shimada Y."/>
            <person name="Taylor H.L."/>
            <person name="Tomo T."/>
            <person name="Tsuchiya T."/>
            <person name="Wang Z.T."/>
            <person name="Raymond J."/>
            <person name="Mimuro M."/>
            <person name="Blankenship R.E."/>
            <person name="Touchman J.W."/>
        </authorList>
    </citation>
    <scope>NUCLEOTIDE SEQUENCE [LARGE SCALE GENOMIC DNA]</scope>
    <source>
        <strain evidence="2">MBIC 11017</strain>
        <plasmid evidence="2">Plasmid pREB5</plasmid>
    </source>
</reference>
<dbReference type="AlphaFoldDB" id="A8ZPF6"/>
<dbReference type="Proteomes" id="UP000000268">
    <property type="component" value="Plasmid pREB5"/>
</dbReference>
<dbReference type="OrthoDB" id="9787207at2"/>
<protein>
    <recommendedName>
        <fullName evidence="3">Winged helix-turn-helix domain-containing protein</fullName>
    </recommendedName>
</protein>
<evidence type="ECO:0008006" key="3">
    <source>
        <dbReference type="Google" id="ProtNLM"/>
    </source>
</evidence>
<evidence type="ECO:0000313" key="1">
    <source>
        <dbReference type="EMBL" id="ABW32892.1"/>
    </source>
</evidence>
<keyword evidence="1" id="KW-0614">Plasmid</keyword>
<evidence type="ECO:0000313" key="2">
    <source>
        <dbReference type="Proteomes" id="UP000000268"/>
    </source>
</evidence>
<proteinExistence type="predicted"/>
<dbReference type="PANTHER" id="PTHR30528:SF0">
    <property type="entry name" value="CYTOPLASMIC PROTEIN"/>
    <property type="match status" value="1"/>
</dbReference>
<sequence length="399" mass="46557">MKESLSIQQARKLVLLSQRLPPRKQSGRAIEATLSAIEHLGYIQIDTISVVQRAHHHTLWNRNPRYKASQLDQLLSDKQVFEYWSHAAAYLPFRDYRFSLPRKYALASGELSHWYKRDEQMLKWVLKRIATEGPLMAKDFEHTGTRIGAWKTKPAKRALQYLFMQGDLMIPYRVNFQKVYDLTERVLPEGTDITLPAPEEYARFLITRYLRANGLGQSAEIAYLLKGTKPLIDMTLKDMVSSGELLQIHVGDRLYYALPNSLELLSKPLARSKLKILSPFDNLVIQRKRLKALFDFDYLIECYVPEAKRQYGYFCLPILWDGKLVARMDCSTERSKSLLHIHHLVLEPIVLKVEELFLALRKELESFLQFNRCKKLRLHRTSPTKFKPDLQILINDLTI</sequence>
<geneLocation type="plasmid" evidence="1 2">
    <name>pREB5</name>
</geneLocation>
<accession>A8ZPF6</accession>
<dbReference type="RefSeq" id="WP_012167960.1">
    <property type="nucleotide sequence ID" value="NC_009930.1"/>
</dbReference>
<dbReference type="InterPro" id="IPR009351">
    <property type="entry name" value="AlkZ-like"/>
</dbReference>
<keyword evidence="2" id="KW-1185">Reference proteome</keyword>
<dbReference type="EMBL" id="CP000842">
    <property type="protein sequence ID" value="ABW32892.1"/>
    <property type="molecule type" value="Genomic_DNA"/>
</dbReference>
<dbReference type="KEGG" id="amr:AM1_E0123"/>
<dbReference type="HOGENOM" id="CLU_043035_0_1_3"/>
<organism evidence="1 2">
    <name type="scientific">Acaryochloris marina (strain MBIC 11017)</name>
    <dbReference type="NCBI Taxonomy" id="329726"/>
    <lineage>
        <taxon>Bacteria</taxon>
        <taxon>Bacillati</taxon>
        <taxon>Cyanobacteriota</taxon>
        <taxon>Cyanophyceae</taxon>
        <taxon>Acaryochloridales</taxon>
        <taxon>Acaryochloridaceae</taxon>
        <taxon>Acaryochloris</taxon>
    </lineage>
</organism>
<dbReference type="Pfam" id="PF06224">
    <property type="entry name" value="AlkZ-like"/>
    <property type="match status" value="1"/>
</dbReference>
<gene>
    <name evidence="1" type="ordered locus">AM1_E0123</name>
</gene>
<name>A8ZPF6_ACAM1</name>
<dbReference type="PANTHER" id="PTHR30528">
    <property type="entry name" value="CYTOPLASMIC PROTEIN"/>
    <property type="match status" value="1"/>
</dbReference>